<reference evidence="1 2" key="1">
    <citation type="journal article" date="2015" name="Genome Biol. Evol.">
        <title>Found and Lost: The Fates of Horizontally Acquired Genes in Arthropod-Symbiotic Spiroplasma.</title>
        <authorList>
            <person name="Lo W.S."/>
            <person name="Gasparich G.E."/>
            <person name="Kuo C.H."/>
        </authorList>
    </citation>
    <scope>NUCLEOTIDE SEQUENCE [LARGE SCALE GENOMIC DNA]</scope>
    <source>
        <strain evidence="2">TDA-040725-5</strain>
    </source>
</reference>
<name>A0A0H3XMC8_9MOLU</name>
<evidence type="ECO:0000313" key="1">
    <source>
        <dbReference type="EMBL" id="AKM54057.1"/>
    </source>
</evidence>
<gene>
    <name evidence="1" type="ORF">SERIO_v1c04780</name>
</gene>
<dbReference type="AlphaFoldDB" id="A0A0H3XMC8"/>
<proteinExistence type="predicted"/>
<dbReference type="EMBL" id="CP011856">
    <property type="protein sequence ID" value="AKM54057.1"/>
    <property type="molecule type" value="Genomic_DNA"/>
</dbReference>
<organism evidence="1 2">
    <name type="scientific">Spiroplasma eriocheiris</name>
    <dbReference type="NCBI Taxonomy" id="315358"/>
    <lineage>
        <taxon>Bacteria</taxon>
        <taxon>Bacillati</taxon>
        <taxon>Mycoplasmatota</taxon>
        <taxon>Mollicutes</taxon>
        <taxon>Entomoplasmatales</taxon>
        <taxon>Spiroplasmataceae</taxon>
        <taxon>Spiroplasma</taxon>
    </lineage>
</organism>
<accession>A0A0H3XMC8</accession>
<sequence length="46" mass="5571">MPLSSLLFNIFWKRKEYFKKIKNSAKTENRIVSGEKRSLVCKSWYD</sequence>
<protein>
    <submittedName>
        <fullName evidence="1">Uncharacterized protein</fullName>
    </submittedName>
</protein>
<dbReference type="KEGG" id="seri:SERIO_v1c04780"/>
<keyword evidence="2" id="KW-1185">Reference proteome</keyword>
<evidence type="ECO:0000313" key="2">
    <source>
        <dbReference type="Proteomes" id="UP000035661"/>
    </source>
</evidence>
<reference evidence="2" key="2">
    <citation type="submission" date="2015-06" db="EMBL/GenBank/DDBJ databases">
        <title>Complete genome sequence of Spiroplasma eriocheiris TDA-040725-5 (DSM 21848).</title>
        <authorList>
            <person name="Lo W.-S."/>
            <person name="Kuo C.-H."/>
        </authorList>
    </citation>
    <scope>NUCLEOTIDE SEQUENCE [LARGE SCALE GENOMIC DNA]</scope>
    <source>
        <strain evidence="2">TDA-040725-5</strain>
    </source>
</reference>
<dbReference type="Proteomes" id="UP000035661">
    <property type="component" value="Chromosome"/>
</dbReference>